<dbReference type="Proteomes" id="UP000092154">
    <property type="component" value="Unassembled WGS sequence"/>
</dbReference>
<dbReference type="OrthoDB" id="2619797at2759"/>
<sequence>MDALWIGMATILSVLRIDHARDLNGKRIEVKPEFTTGVSVRPQDFACSFESINAAREEQLRAMMTLK</sequence>
<dbReference type="AlphaFoldDB" id="A0A1B7MDZ5"/>
<keyword evidence="2" id="KW-1185">Reference proteome</keyword>
<dbReference type="EMBL" id="KV449873">
    <property type="protein sequence ID" value="OAX30827.1"/>
    <property type="molecule type" value="Genomic_DNA"/>
</dbReference>
<organism evidence="1 2">
    <name type="scientific">Rhizopogon vinicolor AM-OR11-026</name>
    <dbReference type="NCBI Taxonomy" id="1314800"/>
    <lineage>
        <taxon>Eukaryota</taxon>
        <taxon>Fungi</taxon>
        <taxon>Dikarya</taxon>
        <taxon>Basidiomycota</taxon>
        <taxon>Agaricomycotina</taxon>
        <taxon>Agaricomycetes</taxon>
        <taxon>Agaricomycetidae</taxon>
        <taxon>Boletales</taxon>
        <taxon>Suillineae</taxon>
        <taxon>Rhizopogonaceae</taxon>
        <taxon>Rhizopogon</taxon>
    </lineage>
</organism>
<evidence type="ECO:0000313" key="1">
    <source>
        <dbReference type="EMBL" id="OAX30827.1"/>
    </source>
</evidence>
<dbReference type="InParanoid" id="A0A1B7MDZ5"/>
<reference evidence="1 2" key="1">
    <citation type="submission" date="2016-06" db="EMBL/GenBank/DDBJ databases">
        <title>Comparative genomics of the ectomycorrhizal sister species Rhizopogon vinicolor and Rhizopogon vesiculosus (Basidiomycota: Boletales) reveals a divergence of the mating type B locus.</title>
        <authorList>
            <consortium name="DOE Joint Genome Institute"/>
            <person name="Mujic A.B."/>
            <person name="Kuo A."/>
            <person name="Tritt A."/>
            <person name="Lipzen A."/>
            <person name="Chen C."/>
            <person name="Johnson J."/>
            <person name="Sharma A."/>
            <person name="Barry K."/>
            <person name="Grigoriev I.V."/>
            <person name="Spatafora J.W."/>
        </authorList>
    </citation>
    <scope>NUCLEOTIDE SEQUENCE [LARGE SCALE GENOMIC DNA]</scope>
    <source>
        <strain evidence="1 2">AM-OR11-026</strain>
    </source>
</reference>
<gene>
    <name evidence="1" type="ORF">K503DRAFT_806673</name>
</gene>
<evidence type="ECO:0000313" key="2">
    <source>
        <dbReference type="Proteomes" id="UP000092154"/>
    </source>
</evidence>
<proteinExistence type="predicted"/>
<name>A0A1B7MDZ5_9AGAM</name>
<accession>A0A1B7MDZ5</accession>
<protein>
    <submittedName>
        <fullName evidence="1">Uncharacterized protein</fullName>
    </submittedName>
</protein>